<reference evidence="1 2" key="1">
    <citation type="submission" date="2018-06" db="EMBL/GenBank/DDBJ databases">
        <title>Pseudomonas diversity within urban Lake Michigan freshwaters.</title>
        <authorList>
            <person name="Batrich M."/>
            <person name="Hatzopoulos T."/>
            <person name="Putonti C."/>
        </authorList>
    </citation>
    <scope>NUCLEOTIDE SEQUENCE [LARGE SCALE GENOMIC DNA]</scope>
    <source>
        <strain evidence="1 2">MB-090624</strain>
    </source>
</reference>
<evidence type="ECO:0000313" key="1">
    <source>
        <dbReference type="EMBL" id="PYC32359.1"/>
    </source>
</evidence>
<organism evidence="1 2">
    <name type="scientific">Pseudomonas protegens</name>
    <dbReference type="NCBI Taxonomy" id="380021"/>
    <lineage>
        <taxon>Bacteria</taxon>
        <taxon>Pseudomonadati</taxon>
        <taxon>Pseudomonadota</taxon>
        <taxon>Gammaproteobacteria</taxon>
        <taxon>Pseudomonadales</taxon>
        <taxon>Pseudomonadaceae</taxon>
        <taxon>Pseudomonas</taxon>
    </lineage>
</organism>
<dbReference type="EMBL" id="QJRN01000015">
    <property type="protein sequence ID" value="PYC32359.1"/>
    <property type="molecule type" value="Genomic_DNA"/>
</dbReference>
<dbReference type="AlphaFoldDB" id="A0A9Q6IC35"/>
<dbReference type="Proteomes" id="UP000248188">
    <property type="component" value="Unassembled WGS sequence"/>
</dbReference>
<sequence length="111" mass="12703">MIDHAENADTEYHFESSDEYCSPDLVEQVAQALKQNMSLTAADLAQLATIVHLERLRHDFAHSGQSLAEHGKEIQRLRNELIEHHHREPFDNGKLEKAFYKALNKAYGYVG</sequence>
<proteinExistence type="predicted"/>
<accession>A0A9Q6IC35</accession>
<comment type="caution">
    <text evidence="1">The sequence shown here is derived from an EMBL/GenBank/DDBJ whole genome shotgun (WGS) entry which is preliminary data.</text>
</comment>
<evidence type="ECO:0000313" key="2">
    <source>
        <dbReference type="Proteomes" id="UP000248188"/>
    </source>
</evidence>
<protein>
    <submittedName>
        <fullName evidence="1">Uncharacterized protein</fullName>
    </submittedName>
</protein>
<gene>
    <name evidence="1" type="ORF">DMX08_22685</name>
</gene>
<name>A0A9Q6IC35_9PSED</name>